<dbReference type="InterPro" id="IPR012338">
    <property type="entry name" value="Beta-lactam/transpept-like"/>
</dbReference>
<feature type="region of interest" description="Disordered" evidence="1">
    <location>
        <begin position="54"/>
        <end position="74"/>
    </location>
</feature>
<evidence type="ECO:0000313" key="3">
    <source>
        <dbReference type="EMBL" id="MBU7596163.1"/>
    </source>
</evidence>
<dbReference type="Gene3D" id="3.40.710.10">
    <property type="entry name" value="DD-peptidase/beta-lactamase superfamily"/>
    <property type="match status" value="1"/>
</dbReference>
<dbReference type="RefSeq" id="WP_211040121.1">
    <property type="nucleotide sequence ID" value="NZ_JAELVF020000001.1"/>
</dbReference>
<dbReference type="AlphaFoldDB" id="A0A949N6M8"/>
<dbReference type="Proteomes" id="UP000694501">
    <property type="component" value="Unassembled WGS sequence"/>
</dbReference>
<dbReference type="InterPro" id="IPR001466">
    <property type="entry name" value="Beta-lactam-related"/>
</dbReference>
<reference evidence="3" key="1">
    <citation type="submission" date="2021-06" db="EMBL/GenBank/DDBJ databases">
        <title>Sequencing of actinobacteria type strains.</title>
        <authorList>
            <person name="Nguyen G.-S."/>
            <person name="Wentzel A."/>
        </authorList>
    </citation>
    <scope>NUCLEOTIDE SEQUENCE</scope>
    <source>
        <strain evidence="3">P38-E01</strain>
    </source>
</reference>
<protein>
    <submittedName>
        <fullName evidence="3">Beta-lactamase family protein</fullName>
    </submittedName>
</protein>
<organism evidence="3 4">
    <name type="scientific">Streptomyces tardus</name>
    <dbReference type="NCBI Taxonomy" id="2780544"/>
    <lineage>
        <taxon>Bacteria</taxon>
        <taxon>Bacillati</taxon>
        <taxon>Actinomycetota</taxon>
        <taxon>Actinomycetes</taxon>
        <taxon>Kitasatosporales</taxon>
        <taxon>Streptomycetaceae</taxon>
        <taxon>Streptomyces</taxon>
    </lineage>
</organism>
<evidence type="ECO:0000313" key="4">
    <source>
        <dbReference type="Proteomes" id="UP000694501"/>
    </source>
</evidence>
<dbReference type="PANTHER" id="PTHR46825">
    <property type="entry name" value="D-ALANYL-D-ALANINE-CARBOXYPEPTIDASE/ENDOPEPTIDASE AMPH"/>
    <property type="match status" value="1"/>
</dbReference>
<gene>
    <name evidence="3" type="ORF">JGS22_000555</name>
</gene>
<proteinExistence type="predicted"/>
<feature type="domain" description="Beta-lactamase-related" evidence="2">
    <location>
        <begin position="32"/>
        <end position="355"/>
    </location>
</feature>
<dbReference type="PANTHER" id="PTHR46825:SF7">
    <property type="entry name" value="D-ALANYL-D-ALANINE CARBOXYPEPTIDASE"/>
    <property type="match status" value="1"/>
</dbReference>
<dbReference type="Pfam" id="PF00144">
    <property type="entry name" value="Beta-lactamase"/>
    <property type="match status" value="1"/>
</dbReference>
<evidence type="ECO:0000256" key="1">
    <source>
        <dbReference type="SAM" id="MobiDB-lite"/>
    </source>
</evidence>
<keyword evidence="4" id="KW-1185">Reference proteome</keyword>
<comment type="caution">
    <text evidence="3">The sequence shown here is derived from an EMBL/GenBank/DDBJ whole genome shotgun (WGS) entry which is preliminary data.</text>
</comment>
<dbReference type="EMBL" id="JAELVF020000001">
    <property type="protein sequence ID" value="MBU7596163.1"/>
    <property type="molecule type" value="Genomic_DNA"/>
</dbReference>
<sequence length="376" mass="40440">MVASTAAALLVSDAGAGVSPGGALQRDADAVRDAGAIGVLAELRHDGGSARVRSGRAALGSDAPPPPRSPVRIGSASKTFTATLVLQLVGEGRIGLEDTVESHLPGVVRGNGNDGRRITVRRLLQHTSGLPQTFDLPGGESEAEYTKHRFDFHSPRHAVDLAMKHPPSSRPGTGWEYSNTNYALAVLLVEKVTGNTWDQELSRRITIPLALTDTYAPGNTPYLPGAHMRSYRQFAEGGRWTDTTDRVVRHMDGEGSLVSTPSDVNRFLRALLDGELLRPAELHEMQRTVKVTGQPMLEELGMRYGLGLMRFDLSCGGHYWTHFGDVLGTSTRGGVTEDGDRAVTVAATGNGDHLYEEMHRDAFVPMIDRALCGAAE</sequence>
<name>A0A949N6M8_9ACTN</name>
<accession>A0A949N6M8</accession>
<dbReference type="SUPFAM" id="SSF56601">
    <property type="entry name" value="beta-lactamase/transpeptidase-like"/>
    <property type="match status" value="1"/>
</dbReference>
<dbReference type="InterPro" id="IPR050491">
    <property type="entry name" value="AmpC-like"/>
</dbReference>
<evidence type="ECO:0000259" key="2">
    <source>
        <dbReference type="Pfam" id="PF00144"/>
    </source>
</evidence>